<dbReference type="InterPro" id="IPR001810">
    <property type="entry name" value="F-box_dom"/>
</dbReference>
<dbReference type="Pfam" id="PF12937">
    <property type="entry name" value="F-box-like"/>
    <property type="match status" value="1"/>
</dbReference>
<accession>A0A367KK58</accession>
<dbReference type="Proteomes" id="UP000253551">
    <property type="component" value="Unassembled WGS sequence"/>
</dbReference>
<evidence type="ECO:0000313" key="3">
    <source>
        <dbReference type="Proteomes" id="UP000253551"/>
    </source>
</evidence>
<gene>
    <name evidence="2" type="ORF">CU098_011597</name>
</gene>
<dbReference type="Gene3D" id="1.20.1280.50">
    <property type="match status" value="1"/>
</dbReference>
<proteinExistence type="predicted"/>
<dbReference type="Gene3D" id="3.80.10.10">
    <property type="entry name" value="Ribonuclease Inhibitor"/>
    <property type="match status" value="2"/>
</dbReference>
<sequence length="598" mass="69491">MNSSISHFPPELLSSIFSYLTKSSQCACLKVCKSWYYTLAQTYYRHVIIGDDDKSSNVIQLIECLEKSPFFAIGHIIQSLHIRRKTEHYRGYKQASTTKEEFKQLIESCPRLQHIEMMTNSVYWRYLYELDLRGLHKLVSYGIKRSDENYFYKVAHQHRSSLKELEIHCSCDQSIREEFDNLVCYLSGFSSLTHLSIKSGSQRDTIYFHRLLEVCSQLETLDYQLDHPFFENHTVPQLSLYPTLRNLSLFLPHLSLEALKYITCRFQNLNKLVLQVNQNDAEQQRRWKQENTGDNVASTLSFFGKEFIQFVKQLDYSHLIFWVNHPSYLDTFVPYYCAHIITCALATACFDVHDGRTELTQMDLKREKEQVKLKFVFIRDFSLLHDMMDFPYLGHLRSYGARLKTLKIVHSTQKGQTTITDIGSVLRLCPTLNSLDIKAITSPRAYLFDDPATLYPPLVLSDTVQAGGLTSLTLEGVMIPPDTLQTIATRHPHIKQLSLMNCFTHHKYDLSCLDLTCFEFDISAHQQTRASDKRGAFCVILESRRMHAVDCYLIKSDVFQPISLDELTDEMTVFWFIFNSLNKAELHAKNIQRLKVLC</sequence>
<dbReference type="AlphaFoldDB" id="A0A367KK58"/>
<dbReference type="SUPFAM" id="SSF81383">
    <property type="entry name" value="F-box domain"/>
    <property type="match status" value="1"/>
</dbReference>
<name>A0A367KK58_RHIST</name>
<feature type="domain" description="F-box" evidence="1">
    <location>
        <begin position="2"/>
        <end position="47"/>
    </location>
</feature>
<dbReference type="SUPFAM" id="SSF52047">
    <property type="entry name" value="RNI-like"/>
    <property type="match status" value="1"/>
</dbReference>
<protein>
    <recommendedName>
        <fullName evidence="1">F-box domain-containing protein</fullName>
    </recommendedName>
</protein>
<dbReference type="InterPro" id="IPR032675">
    <property type="entry name" value="LRR_dom_sf"/>
</dbReference>
<reference evidence="2 3" key="1">
    <citation type="journal article" date="2018" name="G3 (Bethesda)">
        <title>Phylogenetic and Phylogenomic Definition of Rhizopus Species.</title>
        <authorList>
            <person name="Gryganskyi A.P."/>
            <person name="Golan J."/>
            <person name="Dolatabadi S."/>
            <person name="Mondo S."/>
            <person name="Robb S."/>
            <person name="Idnurm A."/>
            <person name="Muszewska A."/>
            <person name="Steczkiewicz K."/>
            <person name="Masonjones S."/>
            <person name="Liao H.L."/>
            <person name="Gajdeczka M.T."/>
            <person name="Anike F."/>
            <person name="Vuek A."/>
            <person name="Anishchenko I.M."/>
            <person name="Voigt K."/>
            <person name="de Hoog G.S."/>
            <person name="Smith M.E."/>
            <person name="Heitman J."/>
            <person name="Vilgalys R."/>
            <person name="Stajich J.E."/>
        </authorList>
    </citation>
    <scope>NUCLEOTIDE SEQUENCE [LARGE SCALE GENOMIC DNA]</scope>
    <source>
        <strain evidence="2 3">LSU 92-RS-03</strain>
    </source>
</reference>
<keyword evidence="3" id="KW-1185">Reference proteome</keyword>
<dbReference type="SMART" id="SM00256">
    <property type="entry name" value="FBOX"/>
    <property type="match status" value="1"/>
</dbReference>
<evidence type="ECO:0000259" key="1">
    <source>
        <dbReference type="PROSITE" id="PS50181"/>
    </source>
</evidence>
<dbReference type="InterPro" id="IPR036047">
    <property type="entry name" value="F-box-like_dom_sf"/>
</dbReference>
<dbReference type="EMBL" id="PJQM01001325">
    <property type="protein sequence ID" value="RCI02615.1"/>
    <property type="molecule type" value="Genomic_DNA"/>
</dbReference>
<dbReference type="PROSITE" id="PS50181">
    <property type="entry name" value="FBOX"/>
    <property type="match status" value="1"/>
</dbReference>
<comment type="caution">
    <text evidence="2">The sequence shown here is derived from an EMBL/GenBank/DDBJ whole genome shotgun (WGS) entry which is preliminary data.</text>
</comment>
<dbReference type="OrthoDB" id="2268330at2759"/>
<organism evidence="2 3">
    <name type="scientific">Rhizopus stolonifer</name>
    <name type="common">Rhizopus nigricans</name>
    <dbReference type="NCBI Taxonomy" id="4846"/>
    <lineage>
        <taxon>Eukaryota</taxon>
        <taxon>Fungi</taxon>
        <taxon>Fungi incertae sedis</taxon>
        <taxon>Mucoromycota</taxon>
        <taxon>Mucoromycotina</taxon>
        <taxon>Mucoromycetes</taxon>
        <taxon>Mucorales</taxon>
        <taxon>Mucorineae</taxon>
        <taxon>Rhizopodaceae</taxon>
        <taxon>Rhizopus</taxon>
    </lineage>
</organism>
<evidence type="ECO:0000313" key="2">
    <source>
        <dbReference type="EMBL" id="RCI02615.1"/>
    </source>
</evidence>